<evidence type="ECO:0000313" key="1">
    <source>
        <dbReference type="EMBL" id="SVA44695.1"/>
    </source>
</evidence>
<proteinExistence type="predicted"/>
<protein>
    <submittedName>
        <fullName evidence="1">Uncharacterized protein</fullName>
    </submittedName>
</protein>
<dbReference type="EMBL" id="UINC01010012">
    <property type="protein sequence ID" value="SVA44695.1"/>
    <property type="molecule type" value="Genomic_DNA"/>
</dbReference>
<reference evidence="1" key="1">
    <citation type="submission" date="2018-05" db="EMBL/GenBank/DDBJ databases">
        <authorList>
            <person name="Lanie J.A."/>
            <person name="Ng W.-L."/>
            <person name="Kazmierczak K.M."/>
            <person name="Andrzejewski T.M."/>
            <person name="Davidsen T.M."/>
            <person name="Wayne K.J."/>
            <person name="Tettelin H."/>
            <person name="Glass J.I."/>
            <person name="Rusch D."/>
            <person name="Podicherti R."/>
            <person name="Tsui H.-C.T."/>
            <person name="Winkler M.E."/>
        </authorList>
    </citation>
    <scope>NUCLEOTIDE SEQUENCE</scope>
</reference>
<sequence length="37" mass="4466">MKFIETLKKIEIIILGKRNQKSAKPTGHWQQYRKPKQ</sequence>
<accession>A0A381VWR4</accession>
<dbReference type="AlphaFoldDB" id="A0A381VWR4"/>
<gene>
    <name evidence="1" type="ORF">METZ01_LOCUS97549</name>
</gene>
<organism evidence="1">
    <name type="scientific">marine metagenome</name>
    <dbReference type="NCBI Taxonomy" id="408172"/>
    <lineage>
        <taxon>unclassified sequences</taxon>
        <taxon>metagenomes</taxon>
        <taxon>ecological metagenomes</taxon>
    </lineage>
</organism>
<name>A0A381VWR4_9ZZZZ</name>